<dbReference type="OrthoDB" id="10490744at2759"/>
<organism evidence="1 2">
    <name type="scientific">Plasmodium gonderi</name>
    <dbReference type="NCBI Taxonomy" id="77519"/>
    <lineage>
        <taxon>Eukaryota</taxon>
        <taxon>Sar</taxon>
        <taxon>Alveolata</taxon>
        <taxon>Apicomplexa</taxon>
        <taxon>Aconoidasida</taxon>
        <taxon>Haemosporida</taxon>
        <taxon>Plasmodiidae</taxon>
        <taxon>Plasmodium</taxon>
        <taxon>Plasmodium (Plasmodium)</taxon>
    </lineage>
</organism>
<evidence type="ECO:0000313" key="2">
    <source>
        <dbReference type="Proteomes" id="UP000195521"/>
    </source>
</evidence>
<comment type="caution">
    <text evidence="1">The sequence shown here is derived from an EMBL/GenBank/DDBJ whole genome shotgun (WGS) entry which is preliminary data.</text>
</comment>
<reference evidence="2" key="1">
    <citation type="submission" date="2017-04" db="EMBL/GenBank/DDBJ databases">
        <title>Plasmodium gonderi genome.</title>
        <authorList>
            <person name="Arisue N."/>
            <person name="Honma H."/>
            <person name="Kawai S."/>
            <person name="Tougan T."/>
            <person name="Tanabe K."/>
            <person name="Horii T."/>
        </authorList>
    </citation>
    <scope>NUCLEOTIDE SEQUENCE [LARGE SCALE GENOMIC DNA]</scope>
    <source>
        <strain evidence="2">ATCC 30045</strain>
    </source>
</reference>
<dbReference type="AlphaFoldDB" id="A0A1Y1JIG9"/>
<proteinExistence type="predicted"/>
<dbReference type="RefSeq" id="XP_028544609.1">
    <property type="nucleotide sequence ID" value="XM_028688808.1"/>
</dbReference>
<dbReference type="Proteomes" id="UP000195521">
    <property type="component" value="Unassembled WGS sequence"/>
</dbReference>
<dbReference type="GeneID" id="39748752"/>
<dbReference type="EMBL" id="BDQF01000013">
    <property type="protein sequence ID" value="GAW82020.1"/>
    <property type="molecule type" value="Genomic_DNA"/>
</dbReference>
<name>A0A1Y1JIG9_PLAGO</name>
<accession>A0A1Y1JIG9</accession>
<protein>
    <submittedName>
        <fullName evidence="1">Variable surface protein</fullName>
    </submittedName>
</protein>
<evidence type="ECO:0000313" key="1">
    <source>
        <dbReference type="EMBL" id="GAW82020.1"/>
    </source>
</evidence>
<gene>
    <name evidence="1" type="ORF">PGO_120110</name>
</gene>
<sequence length="319" mass="37979">MTKERDRLCPDAYNQVCYSYFNRIYNDIRYYLYPNKYEHIQCDDKIDKIYKIDNLIKDKFDNFFKDKFDNIFKDINDPILKHIAIYLIANYAGAHVYFSNDGKWVQNPACESLNKWLDNRKSYFTLALNCKGNVHLWDNTIEALWKELESIYKNNGSNKKWCERYNLFRGSLDLPKGLPPPMCYKHVPKDYICVRPFPPNMCNLANTYKNNGKDIKSYYEICKKNKDGADVTDFSLMISEAIANGYPLFKGIHDITFSRQVQKNFTPLGSKMSYRGINKKRIRDNFNEEPEYEEYARSIKKNLHRGCRRNNIYYHSVRN</sequence>
<keyword evidence="2" id="KW-1185">Reference proteome</keyword>